<accession>A0A3G5A2K7</accession>
<dbReference type="InterPro" id="IPR023796">
    <property type="entry name" value="Serpin_dom"/>
</dbReference>
<evidence type="ECO:0000313" key="4">
    <source>
        <dbReference type="EMBL" id="AYV81467.1"/>
    </source>
</evidence>
<dbReference type="CDD" id="cd00172">
    <property type="entry name" value="serpin"/>
    <property type="match status" value="1"/>
</dbReference>
<gene>
    <name evidence="4" type="ORF">Harvfovirus35_16</name>
</gene>
<feature type="compositionally biased region" description="Low complexity" evidence="2">
    <location>
        <begin position="12"/>
        <end position="22"/>
    </location>
</feature>
<name>A0A3G5A2K7_9VIRU</name>
<dbReference type="PANTHER" id="PTHR11461">
    <property type="entry name" value="SERINE PROTEASE INHIBITOR, SERPIN"/>
    <property type="match status" value="1"/>
</dbReference>
<dbReference type="PANTHER" id="PTHR11461:SF211">
    <property type="entry name" value="GH10112P-RELATED"/>
    <property type="match status" value="1"/>
</dbReference>
<proteinExistence type="inferred from homology"/>
<dbReference type="Gene3D" id="2.30.39.10">
    <property type="entry name" value="Alpha-1-antitrypsin, domain 1"/>
    <property type="match status" value="1"/>
</dbReference>
<reference evidence="4" key="1">
    <citation type="submission" date="2018-10" db="EMBL/GenBank/DDBJ databases">
        <title>Hidden diversity of soil giant viruses.</title>
        <authorList>
            <person name="Schulz F."/>
            <person name="Alteio L."/>
            <person name="Goudeau D."/>
            <person name="Ryan E.M."/>
            <person name="Malmstrom R.R."/>
            <person name="Blanchard J."/>
            <person name="Woyke T."/>
        </authorList>
    </citation>
    <scope>NUCLEOTIDE SEQUENCE</scope>
    <source>
        <strain evidence="4">HAV1</strain>
    </source>
</reference>
<dbReference type="Gene3D" id="3.30.497.10">
    <property type="entry name" value="Antithrombin, subunit I, domain 2"/>
    <property type="match status" value="1"/>
</dbReference>
<evidence type="ECO:0000256" key="1">
    <source>
        <dbReference type="ARBA" id="ARBA00008009"/>
    </source>
</evidence>
<dbReference type="InterPro" id="IPR042185">
    <property type="entry name" value="Serpin_sf_2"/>
</dbReference>
<organism evidence="4">
    <name type="scientific">Harvfovirus sp</name>
    <dbReference type="NCBI Taxonomy" id="2487768"/>
    <lineage>
        <taxon>Viruses</taxon>
        <taxon>Varidnaviria</taxon>
        <taxon>Bamfordvirae</taxon>
        <taxon>Nucleocytoviricota</taxon>
        <taxon>Megaviricetes</taxon>
        <taxon>Imitervirales</taxon>
        <taxon>Mimiviridae</taxon>
        <taxon>Klosneuvirinae</taxon>
    </lineage>
</organism>
<dbReference type="SUPFAM" id="SSF56574">
    <property type="entry name" value="Serpins"/>
    <property type="match status" value="1"/>
</dbReference>
<protein>
    <submittedName>
        <fullName evidence="4">Putative heterochromatin-associated protein MENT-like</fullName>
    </submittedName>
</protein>
<feature type="compositionally biased region" description="Basic and acidic residues" evidence="2">
    <location>
        <begin position="1"/>
        <end position="11"/>
    </location>
</feature>
<dbReference type="GO" id="GO:0005615">
    <property type="term" value="C:extracellular space"/>
    <property type="evidence" value="ECO:0007669"/>
    <property type="project" value="InterPro"/>
</dbReference>
<dbReference type="PROSITE" id="PS00284">
    <property type="entry name" value="SERPIN"/>
    <property type="match status" value="1"/>
</dbReference>
<dbReference type="SMART" id="SM00093">
    <property type="entry name" value="SERPIN"/>
    <property type="match status" value="1"/>
</dbReference>
<dbReference type="InterPro" id="IPR000215">
    <property type="entry name" value="Serpin_fam"/>
</dbReference>
<dbReference type="InterPro" id="IPR042178">
    <property type="entry name" value="Serpin_sf_1"/>
</dbReference>
<evidence type="ECO:0000259" key="3">
    <source>
        <dbReference type="SMART" id="SM00093"/>
    </source>
</evidence>
<dbReference type="GO" id="GO:0004867">
    <property type="term" value="F:serine-type endopeptidase inhibitor activity"/>
    <property type="evidence" value="ECO:0007669"/>
    <property type="project" value="InterPro"/>
</dbReference>
<dbReference type="InterPro" id="IPR036186">
    <property type="entry name" value="Serpin_sf"/>
</dbReference>
<dbReference type="InterPro" id="IPR023795">
    <property type="entry name" value="Serpin_CS"/>
</dbReference>
<feature type="domain" description="Serpin" evidence="3">
    <location>
        <begin position="34"/>
        <end position="376"/>
    </location>
</feature>
<evidence type="ECO:0000256" key="2">
    <source>
        <dbReference type="SAM" id="MobiDB-lite"/>
    </source>
</evidence>
<dbReference type="EMBL" id="MK072277">
    <property type="protein sequence ID" value="AYV81467.1"/>
    <property type="molecule type" value="Genomic_DNA"/>
</dbReference>
<feature type="region of interest" description="Disordered" evidence="2">
    <location>
        <begin position="1"/>
        <end position="22"/>
    </location>
</feature>
<dbReference type="Pfam" id="PF00079">
    <property type="entry name" value="Serpin"/>
    <property type="match status" value="1"/>
</dbReference>
<sequence length="376" mass="42148">MSSSYETKKPEPAAATAEAPVAAAARDEGDSVFTGLFRKFDRTQSNVYSPLSLEQALVVPYVGSDGETKEILAKEFNRIIPADMFPIDFYCDVLNKSLEATGVVSIGNAIWINDKSGFKVNAPFAKCVEKMCRVESLPFDEKFQMVLDNFVNEKTKTMIKNGPKIDCNDPLLCVIVLNTLFFEGKWDKAFESAVEEDFTLASGTVIPHQMMTTELARCNYYEDDTICAVELPYKNEFSMLVCLTKGTSLALTDLSDMKFSELRMQMKPRRVKVTLPKFTAESTISILEPLSELTSEKIKGYYNQMGNDPLKISAIIQQCKIEVDESGTRAAAVTTVLMRKECCSKTPALQFKADKPFMYHIMKENKILFMGNYMGK</sequence>
<comment type="similarity">
    <text evidence="1">Belongs to the serpin family. Poxviruses subfamily.</text>
</comment>